<protein>
    <submittedName>
        <fullName evidence="2">Uncharacterized protein</fullName>
    </submittedName>
</protein>
<dbReference type="OrthoDB" id="381469at2157"/>
<evidence type="ECO:0000313" key="3">
    <source>
        <dbReference type="Proteomes" id="UP000281564"/>
    </source>
</evidence>
<sequence>MGLLETLKSWLRVGGDTASEPDTVTDDTPSEEPKLDPNGATETRVTSTDSAVDALKQTRTEAADTVEGDNEPPVADETIDNEPAPESTDGKPEE</sequence>
<accession>A0A3A6Q2V5</accession>
<evidence type="ECO:0000256" key="1">
    <source>
        <dbReference type="SAM" id="MobiDB-lite"/>
    </source>
</evidence>
<gene>
    <name evidence="2" type="ORF">DP106_12705</name>
</gene>
<feature type="region of interest" description="Disordered" evidence="1">
    <location>
        <begin position="12"/>
        <end position="94"/>
    </location>
</feature>
<feature type="compositionally biased region" description="Polar residues" evidence="1">
    <location>
        <begin position="40"/>
        <end position="50"/>
    </location>
</feature>
<comment type="caution">
    <text evidence="2">The sequence shown here is derived from an EMBL/GenBank/DDBJ whole genome shotgun (WGS) entry which is preliminary data.</text>
</comment>
<keyword evidence="3" id="KW-1185">Reference proteome</keyword>
<reference evidence="2 3" key="1">
    <citation type="submission" date="2018-06" db="EMBL/GenBank/DDBJ databases">
        <title>Halonotius sp. F13-13 a new haloarchaeeon isolated from a solar saltern from Isla Cristina, Huelva, Spain.</title>
        <authorList>
            <person name="Duran-Viseras A."/>
            <person name="Sanchez-Porro C."/>
            <person name="Ventosa A."/>
        </authorList>
    </citation>
    <scope>NUCLEOTIDE SEQUENCE [LARGE SCALE GENOMIC DNA]</scope>
    <source>
        <strain evidence="2 3">CECT 7525</strain>
    </source>
</reference>
<dbReference type="Proteomes" id="UP000281564">
    <property type="component" value="Unassembled WGS sequence"/>
</dbReference>
<name>A0A3A6Q2V5_9EURY</name>
<organism evidence="2 3">
    <name type="scientific">Halonotius pteroides</name>
    <dbReference type="NCBI Taxonomy" id="268735"/>
    <lineage>
        <taxon>Archaea</taxon>
        <taxon>Methanobacteriati</taxon>
        <taxon>Methanobacteriota</taxon>
        <taxon>Stenosarchaea group</taxon>
        <taxon>Halobacteria</taxon>
        <taxon>Halobacteriales</taxon>
        <taxon>Haloferacaceae</taxon>
        <taxon>Halonotius</taxon>
    </lineage>
</organism>
<evidence type="ECO:0000313" key="2">
    <source>
        <dbReference type="EMBL" id="RJX48265.1"/>
    </source>
</evidence>
<dbReference type="RefSeq" id="WP_120085858.1">
    <property type="nucleotide sequence ID" value="NZ_QMDW01000023.1"/>
</dbReference>
<dbReference type="EMBL" id="QMDW01000023">
    <property type="protein sequence ID" value="RJX48265.1"/>
    <property type="molecule type" value="Genomic_DNA"/>
</dbReference>
<dbReference type="AlphaFoldDB" id="A0A3A6Q2V5"/>
<proteinExistence type="predicted"/>